<name>A0A0E3W2S3_9FIRM</name>
<dbReference type="STRING" id="690567.685"/>
<evidence type="ECO:0000313" key="5">
    <source>
        <dbReference type="EMBL" id="CFX16575.1"/>
    </source>
</evidence>
<dbReference type="OrthoDB" id="49580at2"/>
<keyword evidence="2" id="KW-0238">DNA-binding</keyword>
<dbReference type="PROSITE" id="PS50995">
    <property type="entry name" value="HTH_MARR_2"/>
    <property type="match status" value="1"/>
</dbReference>
<dbReference type="InterPro" id="IPR036390">
    <property type="entry name" value="WH_DNA-bd_sf"/>
</dbReference>
<dbReference type="Pfam" id="PF01047">
    <property type="entry name" value="MarR"/>
    <property type="match status" value="1"/>
</dbReference>
<dbReference type="InterPro" id="IPR036388">
    <property type="entry name" value="WH-like_DNA-bd_sf"/>
</dbReference>
<keyword evidence="3" id="KW-0804">Transcription</keyword>
<dbReference type="SMART" id="SM00347">
    <property type="entry name" value="HTH_MARR"/>
    <property type="match status" value="1"/>
</dbReference>
<proteinExistence type="predicted"/>
<evidence type="ECO:0000259" key="4">
    <source>
        <dbReference type="PROSITE" id="PS50995"/>
    </source>
</evidence>
<keyword evidence="1" id="KW-0805">Transcription regulation</keyword>
<protein>
    <submittedName>
        <fullName evidence="5">MarR-type HTH domain</fullName>
    </submittedName>
</protein>
<evidence type="ECO:0000256" key="3">
    <source>
        <dbReference type="ARBA" id="ARBA00023163"/>
    </source>
</evidence>
<evidence type="ECO:0000256" key="2">
    <source>
        <dbReference type="ARBA" id="ARBA00023125"/>
    </source>
</evidence>
<dbReference type="AlphaFoldDB" id="A0A0E3W2S3"/>
<keyword evidence="6" id="KW-1185">Reference proteome</keyword>
<sequence length="146" mass="16546">MEDFTTFICYRLKSTMKKVEKRFGQVLEEFGVTMAQSFILFALLEQDGCALTEIGNRTQIDNSSLTTMVDKLEKEALVERRPYALDRRVVALHLTDKGRDLALKVFNAGAAINQELSNKLADDKEPFINALTNISETLERKNLANK</sequence>
<dbReference type="GO" id="GO:0003677">
    <property type="term" value="F:DNA binding"/>
    <property type="evidence" value="ECO:0007669"/>
    <property type="project" value="UniProtKB-KW"/>
</dbReference>
<dbReference type="GO" id="GO:0003700">
    <property type="term" value="F:DNA-binding transcription factor activity"/>
    <property type="evidence" value="ECO:0007669"/>
    <property type="project" value="InterPro"/>
</dbReference>
<evidence type="ECO:0000256" key="1">
    <source>
        <dbReference type="ARBA" id="ARBA00023015"/>
    </source>
</evidence>
<organism evidence="5 6">
    <name type="scientific">Syntrophomonas zehnderi OL-4</name>
    <dbReference type="NCBI Taxonomy" id="690567"/>
    <lineage>
        <taxon>Bacteria</taxon>
        <taxon>Bacillati</taxon>
        <taxon>Bacillota</taxon>
        <taxon>Clostridia</taxon>
        <taxon>Eubacteriales</taxon>
        <taxon>Syntrophomonadaceae</taxon>
        <taxon>Syntrophomonas</taxon>
    </lineage>
</organism>
<feature type="domain" description="HTH marR-type" evidence="4">
    <location>
        <begin position="5"/>
        <end position="140"/>
    </location>
</feature>
<dbReference type="PRINTS" id="PR00598">
    <property type="entry name" value="HTHMARR"/>
</dbReference>
<dbReference type="Proteomes" id="UP000045545">
    <property type="component" value="Unassembled WGS sequence"/>
</dbReference>
<dbReference type="InterPro" id="IPR000835">
    <property type="entry name" value="HTH_MarR-typ"/>
</dbReference>
<dbReference type="EMBL" id="CGIH01000009">
    <property type="protein sequence ID" value="CFX16575.1"/>
    <property type="molecule type" value="Genomic_DNA"/>
</dbReference>
<dbReference type="Gene3D" id="1.10.10.10">
    <property type="entry name" value="Winged helix-like DNA-binding domain superfamily/Winged helix DNA-binding domain"/>
    <property type="match status" value="1"/>
</dbReference>
<dbReference type="PANTHER" id="PTHR42756:SF1">
    <property type="entry name" value="TRANSCRIPTIONAL REPRESSOR OF EMRAB OPERON"/>
    <property type="match status" value="1"/>
</dbReference>
<dbReference type="PANTHER" id="PTHR42756">
    <property type="entry name" value="TRANSCRIPTIONAL REGULATOR, MARR"/>
    <property type="match status" value="1"/>
</dbReference>
<reference evidence="5 6" key="1">
    <citation type="submission" date="2015-03" db="EMBL/GenBank/DDBJ databases">
        <authorList>
            <person name="Murphy D."/>
        </authorList>
    </citation>
    <scope>NUCLEOTIDE SEQUENCE [LARGE SCALE GENOMIC DNA]</scope>
    <source>
        <strain evidence="5 6">OL-4</strain>
    </source>
</reference>
<accession>A0A0E3W2S3</accession>
<evidence type="ECO:0000313" key="6">
    <source>
        <dbReference type="Proteomes" id="UP000045545"/>
    </source>
</evidence>
<gene>
    <name evidence="5" type="ORF">685</name>
</gene>
<dbReference type="SUPFAM" id="SSF46785">
    <property type="entry name" value="Winged helix' DNA-binding domain"/>
    <property type="match status" value="1"/>
</dbReference>